<feature type="compositionally biased region" description="Basic and acidic residues" evidence="1">
    <location>
        <begin position="16"/>
        <end position="27"/>
    </location>
</feature>
<dbReference type="Proteomes" id="UP001196413">
    <property type="component" value="Unassembled WGS sequence"/>
</dbReference>
<evidence type="ECO:0000256" key="1">
    <source>
        <dbReference type="SAM" id="MobiDB-lite"/>
    </source>
</evidence>
<reference evidence="2" key="1">
    <citation type="submission" date="2021-06" db="EMBL/GenBank/DDBJ databases">
        <title>Parelaphostrongylus tenuis whole genome reference sequence.</title>
        <authorList>
            <person name="Garwood T.J."/>
            <person name="Larsen P.A."/>
            <person name="Fountain-Jones N.M."/>
            <person name="Garbe J.R."/>
            <person name="Macchietto M.G."/>
            <person name="Kania S.A."/>
            <person name="Gerhold R.W."/>
            <person name="Richards J.E."/>
            <person name="Wolf T.M."/>
        </authorList>
    </citation>
    <scope>NUCLEOTIDE SEQUENCE</scope>
    <source>
        <strain evidence="2">MNPRO001-30</strain>
        <tissue evidence="2">Meninges</tissue>
    </source>
</reference>
<dbReference type="AlphaFoldDB" id="A0AAD5QHG6"/>
<organism evidence="2 3">
    <name type="scientific">Parelaphostrongylus tenuis</name>
    <name type="common">Meningeal worm</name>
    <dbReference type="NCBI Taxonomy" id="148309"/>
    <lineage>
        <taxon>Eukaryota</taxon>
        <taxon>Metazoa</taxon>
        <taxon>Ecdysozoa</taxon>
        <taxon>Nematoda</taxon>
        <taxon>Chromadorea</taxon>
        <taxon>Rhabditida</taxon>
        <taxon>Rhabditina</taxon>
        <taxon>Rhabditomorpha</taxon>
        <taxon>Strongyloidea</taxon>
        <taxon>Metastrongylidae</taxon>
        <taxon>Parelaphostrongylus</taxon>
    </lineage>
</organism>
<feature type="region of interest" description="Disordered" evidence="1">
    <location>
        <begin position="1"/>
        <end position="77"/>
    </location>
</feature>
<evidence type="ECO:0008006" key="4">
    <source>
        <dbReference type="Google" id="ProtNLM"/>
    </source>
</evidence>
<evidence type="ECO:0000313" key="2">
    <source>
        <dbReference type="EMBL" id="KAJ1351057.1"/>
    </source>
</evidence>
<gene>
    <name evidence="2" type="ORF">KIN20_006994</name>
</gene>
<name>A0AAD5QHG6_PARTN</name>
<protein>
    <recommendedName>
        <fullName evidence="4">Programmed cell death protein 4</fullName>
    </recommendedName>
</protein>
<proteinExistence type="predicted"/>
<dbReference type="EMBL" id="JAHQIW010000990">
    <property type="protein sequence ID" value="KAJ1351057.1"/>
    <property type="molecule type" value="Genomic_DNA"/>
</dbReference>
<sequence length="415" mass="46265">MPYPTKYECDDDPEEIAEREMEERTKALEIVNQQSTSADQQQKDVTEPCPVKGPPARQVKEAKALRKQRNRGISGSSIKKDGGRFDYGLDDYEEYNHYGATQAIYDDEYDEEYENYPRAFHSFAHPVGTGSLDSNGGRRVFNGKVHRVRDQLIFLLSSGDGFSVLGVAGLLLDEHNDFDRVRLIRDAVNLICLEMDMLIPDSLYEYRLAVILSNLIHQGLLKSSDVSSFIESASESDHSVRLLNVANTVKVDKLEKEEQMLAVEKLSKKLVGNFDSTDVALQLSQPGVLLFHSHFVEKVCVEAIKTRNIDVIRGLTSALEKLVKTNVLDKTSVSVGFVRFFREVAAMEANFLGAASLAVLLTNYAAGECQIINDYAISRCPAPNRFLKANPQGDISVVDIDNKKCTAANYFTMGS</sequence>
<feature type="compositionally biased region" description="Polar residues" evidence="1">
    <location>
        <begin position="31"/>
        <end position="40"/>
    </location>
</feature>
<evidence type="ECO:0000313" key="3">
    <source>
        <dbReference type="Proteomes" id="UP001196413"/>
    </source>
</evidence>
<accession>A0AAD5QHG6</accession>
<keyword evidence="3" id="KW-1185">Reference proteome</keyword>
<comment type="caution">
    <text evidence="2">The sequence shown here is derived from an EMBL/GenBank/DDBJ whole genome shotgun (WGS) entry which is preliminary data.</text>
</comment>